<keyword evidence="3" id="KW-1185">Reference proteome</keyword>
<organism evidence="2 3">
    <name type="scientific">Trifolium medium</name>
    <dbReference type="NCBI Taxonomy" id="97028"/>
    <lineage>
        <taxon>Eukaryota</taxon>
        <taxon>Viridiplantae</taxon>
        <taxon>Streptophyta</taxon>
        <taxon>Embryophyta</taxon>
        <taxon>Tracheophyta</taxon>
        <taxon>Spermatophyta</taxon>
        <taxon>Magnoliopsida</taxon>
        <taxon>eudicotyledons</taxon>
        <taxon>Gunneridae</taxon>
        <taxon>Pentapetalae</taxon>
        <taxon>rosids</taxon>
        <taxon>fabids</taxon>
        <taxon>Fabales</taxon>
        <taxon>Fabaceae</taxon>
        <taxon>Papilionoideae</taxon>
        <taxon>50 kb inversion clade</taxon>
        <taxon>NPAAA clade</taxon>
        <taxon>Hologalegina</taxon>
        <taxon>IRL clade</taxon>
        <taxon>Trifolieae</taxon>
        <taxon>Trifolium</taxon>
    </lineage>
</organism>
<feature type="region of interest" description="Disordered" evidence="1">
    <location>
        <begin position="1"/>
        <end position="54"/>
    </location>
</feature>
<comment type="caution">
    <text evidence="2">The sequence shown here is derived from an EMBL/GenBank/DDBJ whole genome shotgun (WGS) entry which is preliminary data.</text>
</comment>
<reference evidence="2 3" key="1">
    <citation type="journal article" date="2018" name="Front. Plant Sci.">
        <title>Red Clover (Trifolium pratense) and Zigzag Clover (T. medium) - A Picture of Genomic Similarities and Differences.</title>
        <authorList>
            <person name="Dluhosova J."/>
            <person name="Istvanek J."/>
            <person name="Nedelnik J."/>
            <person name="Repkova J."/>
        </authorList>
    </citation>
    <scope>NUCLEOTIDE SEQUENCE [LARGE SCALE GENOMIC DNA]</scope>
    <source>
        <strain evidence="3">cv. 10/8</strain>
        <tissue evidence="2">Leaf</tissue>
    </source>
</reference>
<dbReference type="Proteomes" id="UP000265520">
    <property type="component" value="Unassembled WGS sequence"/>
</dbReference>
<feature type="compositionally biased region" description="Polar residues" evidence="1">
    <location>
        <begin position="36"/>
        <end position="49"/>
    </location>
</feature>
<feature type="compositionally biased region" description="Basic and acidic residues" evidence="1">
    <location>
        <begin position="8"/>
        <end position="26"/>
    </location>
</feature>
<evidence type="ECO:0000256" key="1">
    <source>
        <dbReference type="SAM" id="MobiDB-lite"/>
    </source>
</evidence>
<proteinExistence type="predicted"/>
<dbReference type="EMBL" id="LXQA010184320">
    <property type="protein sequence ID" value="MCI31050.1"/>
    <property type="molecule type" value="Genomic_DNA"/>
</dbReference>
<protein>
    <submittedName>
        <fullName evidence="2">Uncharacterized protein</fullName>
    </submittedName>
</protein>
<sequence length="121" mass="14246">QGVNVEQGVHEEEEHVEAAHADHQGLDDVMEEINRFESSAFPNQQQQSGDWPYTHSEHELASLLHNLNLNTHFRLPNMYYNTQGQLYTEAMTYRQQFPPAPFFPLYPSPEAWQEHRRVDRL</sequence>
<feature type="non-terminal residue" evidence="2">
    <location>
        <position position="1"/>
    </location>
</feature>
<name>A0A392R5I5_9FABA</name>
<evidence type="ECO:0000313" key="2">
    <source>
        <dbReference type="EMBL" id="MCI31050.1"/>
    </source>
</evidence>
<accession>A0A392R5I5</accession>
<evidence type="ECO:0000313" key="3">
    <source>
        <dbReference type="Proteomes" id="UP000265520"/>
    </source>
</evidence>
<dbReference type="AlphaFoldDB" id="A0A392R5I5"/>